<gene>
    <name evidence="1" type="ORF">QQZ08_004381</name>
</gene>
<organism evidence="1 2">
    <name type="scientific">Neonectria magnoliae</name>
    <dbReference type="NCBI Taxonomy" id="2732573"/>
    <lineage>
        <taxon>Eukaryota</taxon>
        <taxon>Fungi</taxon>
        <taxon>Dikarya</taxon>
        <taxon>Ascomycota</taxon>
        <taxon>Pezizomycotina</taxon>
        <taxon>Sordariomycetes</taxon>
        <taxon>Hypocreomycetidae</taxon>
        <taxon>Hypocreales</taxon>
        <taxon>Nectriaceae</taxon>
        <taxon>Neonectria</taxon>
    </lineage>
</organism>
<accession>A0ABR1I8K2</accession>
<dbReference type="EMBL" id="JAZAVK010000032">
    <property type="protein sequence ID" value="KAK7429166.1"/>
    <property type="molecule type" value="Genomic_DNA"/>
</dbReference>
<name>A0ABR1I8K2_9HYPO</name>
<comment type="caution">
    <text evidence="1">The sequence shown here is derived from an EMBL/GenBank/DDBJ whole genome shotgun (WGS) entry which is preliminary data.</text>
</comment>
<sequence length="135" mass="14842">MASIIVTLLCLNEDIRQVFVSAPSNVATDNILDRVGTISTETIDKLITTNVPTKQLMLLRGYNQRHEMDNCMDNLGGKTTMRTTTGAHLLGDSNDLFVGGRFGPSGRRSFPSLSKRLYGSVEPPPEAHQVAFHPR</sequence>
<evidence type="ECO:0008006" key="3">
    <source>
        <dbReference type="Google" id="ProtNLM"/>
    </source>
</evidence>
<reference evidence="1 2" key="1">
    <citation type="journal article" date="2025" name="Microbiol. Resour. Announc.">
        <title>Draft genome sequences for Neonectria magnoliae and Neonectria punicea, canker pathogens of Liriodendron tulipifera and Acer saccharum in West Virginia.</title>
        <authorList>
            <person name="Petronek H.M."/>
            <person name="Kasson M.T."/>
            <person name="Metheny A.M."/>
            <person name="Stauder C.M."/>
            <person name="Lovett B."/>
            <person name="Lynch S.C."/>
            <person name="Garnas J.R."/>
            <person name="Kasson L.R."/>
            <person name="Stajich J.E."/>
        </authorList>
    </citation>
    <scope>NUCLEOTIDE SEQUENCE [LARGE SCALE GENOMIC DNA]</scope>
    <source>
        <strain evidence="1 2">NRRL 64651</strain>
    </source>
</reference>
<evidence type="ECO:0000313" key="1">
    <source>
        <dbReference type="EMBL" id="KAK7429166.1"/>
    </source>
</evidence>
<protein>
    <recommendedName>
        <fullName evidence="3">RNA helicase</fullName>
    </recommendedName>
</protein>
<dbReference type="Proteomes" id="UP001498421">
    <property type="component" value="Unassembled WGS sequence"/>
</dbReference>
<keyword evidence="2" id="KW-1185">Reference proteome</keyword>
<evidence type="ECO:0000313" key="2">
    <source>
        <dbReference type="Proteomes" id="UP001498421"/>
    </source>
</evidence>
<proteinExistence type="predicted"/>